<feature type="compositionally biased region" description="Polar residues" evidence="1">
    <location>
        <begin position="204"/>
        <end position="215"/>
    </location>
</feature>
<gene>
    <name evidence="2" type="ORF">ILEXP_LOCUS9881</name>
</gene>
<dbReference type="Pfam" id="PF04032">
    <property type="entry name" value="Rpr2"/>
    <property type="match status" value="1"/>
</dbReference>
<sequence>MGKKGSNKKAVNLTSGSQSSVTLREESSGKKQTNVNVKSMLKLEHIKNIAVWASGEATIPSLGAFFGHRFAACAEALGTPPDPSLFPCQRCESILQPGDNCTVRIEKNQKRAQHRRKKPCTPTQNNVVYKCHFCSHRNIKRGTPRGHMKEIYPGKAKPPSKSEPANCTVHKPTSTETTTTGNVEVNKMDEVTLPELEVAIDGSASKTPATPSVRTGLSLLDAKMRKRNRSGSKKAAESESSPVTRDVEKASSASNKRKRKPWTSLKEIAESSDQSNNRDFTNLTVTFLI</sequence>
<proteinExistence type="predicted"/>
<protein>
    <submittedName>
        <fullName evidence="2">Uncharacterized protein</fullName>
    </submittedName>
</protein>
<keyword evidence="3" id="KW-1185">Reference proteome</keyword>
<dbReference type="EMBL" id="CAUOFW020001206">
    <property type="protein sequence ID" value="CAK9142228.1"/>
    <property type="molecule type" value="Genomic_DNA"/>
</dbReference>
<comment type="caution">
    <text evidence="2">The sequence shown here is derived from an EMBL/GenBank/DDBJ whole genome shotgun (WGS) entry which is preliminary data.</text>
</comment>
<feature type="region of interest" description="Disordered" evidence="1">
    <location>
        <begin position="200"/>
        <end position="277"/>
    </location>
</feature>
<dbReference type="AlphaFoldDB" id="A0ABC8RHS2"/>
<evidence type="ECO:0000313" key="3">
    <source>
        <dbReference type="Proteomes" id="UP001642360"/>
    </source>
</evidence>
<dbReference type="Gene3D" id="6.20.50.20">
    <property type="match status" value="1"/>
</dbReference>
<dbReference type="InterPro" id="IPR007175">
    <property type="entry name" value="Rpr2/Snm1/Rpp21"/>
</dbReference>
<evidence type="ECO:0000313" key="2">
    <source>
        <dbReference type="EMBL" id="CAK9142228.1"/>
    </source>
</evidence>
<name>A0ABC8RHS2_9AQUA</name>
<feature type="region of interest" description="Disordered" evidence="1">
    <location>
        <begin position="142"/>
        <end position="179"/>
    </location>
</feature>
<reference evidence="2 3" key="1">
    <citation type="submission" date="2024-02" db="EMBL/GenBank/DDBJ databases">
        <authorList>
            <person name="Vignale AGUSTIN F."/>
            <person name="Sosa J E."/>
            <person name="Modenutti C."/>
        </authorList>
    </citation>
    <scope>NUCLEOTIDE SEQUENCE [LARGE SCALE GENOMIC DNA]</scope>
</reference>
<dbReference type="PANTHER" id="PTHR36072:SF2">
    <property type="entry name" value="OS01G0531000 PROTEIN"/>
    <property type="match status" value="1"/>
</dbReference>
<accession>A0ABC8RHS2</accession>
<feature type="region of interest" description="Disordered" evidence="1">
    <location>
        <begin position="1"/>
        <end position="32"/>
    </location>
</feature>
<feature type="compositionally biased region" description="Polar residues" evidence="1">
    <location>
        <begin position="12"/>
        <end position="22"/>
    </location>
</feature>
<organism evidence="2 3">
    <name type="scientific">Ilex paraguariensis</name>
    <name type="common">yerba mate</name>
    <dbReference type="NCBI Taxonomy" id="185542"/>
    <lineage>
        <taxon>Eukaryota</taxon>
        <taxon>Viridiplantae</taxon>
        <taxon>Streptophyta</taxon>
        <taxon>Embryophyta</taxon>
        <taxon>Tracheophyta</taxon>
        <taxon>Spermatophyta</taxon>
        <taxon>Magnoliopsida</taxon>
        <taxon>eudicotyledons</taxon>
        <taxon>Gunneridae</taxon>
        <taxon>Pentapetalae</taxon>
        <taxon>asterids</taxon>
        <taxon>campanulids</taxon>
        <taxon>Aquifoliales</taxon>
        <taxon>Aquifoliaceae</taxon>
        <taxon>Ilex</taxon>
    </lineage>
</organism>
<dbReference type="PANTHER" id="PTHR36072">
    <property type="entry name" value="OS01G0541600 PROTEIN"/>
    <property type="match status" value="1"/>
</dbReference>
<dbReference type="Proteomes" id="UP001642360">
    <property type="component" value="Unassembled WGS sequence"/>
</dbReference>
<evidence type="ECO:0000256" key="1">
    <source>
        <dbReference type="SAM" id="MobiDB-lite"/>
    </source>
</evidence>